<reference evidence="15 16" key="1">
    <citation type="submission" date="2022-10" db="EMBL/GenBank/DDBJ databases">
        <title>Luteolibacter arcticus strain CCTCC AB 2014275, whole genome shotgun sequencing project.</title>
        <authorList>
            <person name="Zhao G."/>
            <person name="Shen L."/>
        </authorList>
    </citation>
    <scope>NUCLEOTIDE SEQUENCE [LARGE SCALE GENOMIC DNA]</scope>
    <source>
        <strain evidence="15 16">CCTCC AB 2014275</strain>
    </source>
</reference>
<evidence type="ECO:0000313" key="15">
    <source>
        <dbReference type="EMBL" id="MCW1923369.1"/>
    </source>
</evidence>
<keyword evidence="7" id="KW-0460">Magnesium</keyword>
<keyword evidence="6" id="KW-0479">Metal-binding</keyword>
<dbReference type="InterPro" id="IPR023298">
    <property type="entry name" value="ATPase_P-typ_TM_dom_sf"/>
</dbReference>
<dbReference type="InterPro" id="IPR021993">
    <property type="entry name" value="ATPase-cat-bd"/>
</dbReference>
<dbReference type="SUPFAM" id="SSF55008">
    <property type="entry name" value="HMA, heavy metal-associated domain"/>
    <property type="match status" value="1"/>
</dbReference>
<keyword evidence="2" id="KW-0813">Transport</keyword>
<dbReference type="InterPro" id="IPR006121">
    <property type="entry name" value="HMA_dom"/>
</dbReference>
<evidence type="ECO:0000256" key="5">
    <source>
        <dbReference type="ARBA" id="ARBA00022692"/>
    </source>
</evidence>
<evidence type="ECO:0000259" key="13">
    <source>
        <dbReference type="Pfam" id="PF00122"/>
    </source>
</evidence>
<evidence type="ECO:0000256" key="10">
    <source>
        <dbReference type="ARBA" id="ARBA00023065"/>
    </source>
</evidence>
<feature type="domain" description="P-type ATPase A" evidence="13">
    <location>
        <begin position="303"/>
        <end position="384"/>
    </location>
</feature>
<dbReference type="InterPro" id="IPR059000">
    <property type="entry name" value="ATPase_P-type_domA"/>
</dbReference>
<feature type="transmembrane region" description="Helical" evidence="12">
    <location>
        <begin position="717"/>
        <end position="736"/>
    </location>
</feature>
<keyword evidence="3" id="KW-1003">Cell membrane</keyword>
<keyword evidence="5 12" id="KW-0812">Transmembrane</keyword>
<feature type="domain" description="Putative metal-binding" evidence="14">
    <location>
        <begin position="3"/>
        <end position="46"/>
    </location>
</feature>
<dbReference type="Proteomes" id="UP001320876">
    <property type="component" value="Unassembled WGS sequence"/>
</dbReference>
<evidence type="ECO:0000259" key="14">
    <source>
        <dbReference type="Pfam" id="PF12156"/>
    </source>
</evidence>
<dbReference type="Pfam" id="PF00702">
    <property type="entry name" value="Hydrolase"/>
    <property type="match status" value="1"/>
</dbReference>
<organism evidence="15 16">
    <name type="scientific">Luteolibacter arcticus</name>
    <dbReference type="NCBI Taxonomy" id="1581411"/>
    <lineage>
        <taxon>Bacteria</taxon>
        <taxon>Pseudomonadati</taxon>
        <taxon>Verrucomicrobiota</taxon>
        <taxon>Verrucomicrobiia</taxon>
        <taxon>Verrucomicrobiales</taxon>
        <taxon>Verrucomicrobiaceae</taxon>
        <taxon>Luteolibacter</taxon>
    </lineage>
</organism>
<evidence type="ECO:0000313" key="16">
    <source>
        <dbReference type="Proteomes" id="UP001320876"/>
    </source>
</evidence>
<evidence type="ECO:0000256" key="3">
    <source>
        <dbReference type="ARBA" id="ARBA00022475"/>
    </source>
</evidence>
<sequence length="799" mass="85088">MQACEHCGTPFMPRRVEERFCCRGCEFVAAMIRGQGLDRFYDLQGGGTTPPVRSRPFETHDFSWLPATAGTAPCSGGVGEFDCSVEGISCIGCVWLIERLFLRVPGAIRAVGNPANGRLHLEWQRDSACDLPGFARDLAQFGYVMAPATKGGEGRASAELSGRLGLCGAFALNAMGFSLPTYLGMPADFQFAGLFRLIAFASATLAMLVGGGYFAGRAWRALRHGTLHIDLPIALGLIAAYLGSLAGWIAGEERLLYFDFVATFAFLMLLGRRVQTAAVSRNRQRLVRRSPLPEEVRAQQGLLPLAEIAAGTRFELEPGRALPVAAVLAAGVAEVSLEWIHGEADPVLLKPGARIPAGAILLGREAVSVTADEAWGDSLIHQLVAGRDTDRGSPRFQRLLRVYLVAVLIFGVAVFAFWYLQGDWRSGLQAMISIFVVSCPCALGVAVPLADEWAATRLARAGAFARHASLWPRLARVKHIIFDKTGTLTLERPVLDNPAAVESLDTSSALALARLTRGSLHPVSRSLLEALGVRGQRLLEAIGPVQVHEVPGEGVHCSAEDGTWFLGKGQSGTELRHDGALVASFTLSDSLRPGVADAVNLLRSRGLSIHILSGDTPAKVARLATALHLPAENAAGALSPQQKAARVKELDRQDTLYLGDGANDSLAFDAAFVTGTPVVDRSLLESKADFYALGSGVNYLAELFAAADGRARGVRRAFLFALVYNIAVVTMAAGAWMNPLLAAVLMPLSSVVSILLAATGARTCGIATSKKHHHGLHPTRSDVRILAEAGVDAVRSHAA</sequence>
<dbReference type="SUPFAM" id="SSF56784">
    <property type="entry name" value="HAD-like"/>
    <property type="match status" value="1"/>
</dbReference>
<dbReference type="Gene3D" id="3.40.50.1000">
    <property type="entry name" value="HAD superfamily/HAD-like"/>
    <property type="match status" value="2"/>
</dbReference>
<proteinExistence type="predicted"/>
<feature type="transmembrane region" description="Helical" evidence="12">
    <location>
        <begin position="227"/>
        <end position="249"/>
    </location>
</feature>
<feature type="transmembrane region" description="Helical" evidence="12">
    <location>
        <begin position="195"/>
        <end position="215"/>
    </location>
</feature>
<dbReference type="PANTHER" id="PTHR43520:SF5">
    <property type="entry name" value="CATION-TRANSPORTING P-TYPE ATPASE-RELATED"/>
    <property type="match status" value="1"/>
</dbReference>
<dbReference type="InterPro" id="IPR001757">
    <property type="entry name" value="P_typ_ATPase"/>
</dbReference>
<dbReference type="PANTHER" id="PTHR43520">
    <property type="entry name" value="ATP7, ISOFORM B"/>
    <property type="match status" value="1"/>
</dbReference>
<feature type="transmembrane region" description="Helical" evidence="12">
    <location>
        <begin position="400"/>
        <end position="420"/>
    </location>
</feature>
<evidence type="ECO:0000256" key="12">
    <source>
        <dbReference type="SAM" id="Phobius"/>
    </source>
</evidence>
<keyword evidence="8" id="KW-1278">Translocase</keyword>
<name>A0ABT3GIP5_9BACT</name>
<keyword evidence="9 12" id="KW-1133">Transmembrane helix</keyword>
<dbReference type="InterPro" id="IPR036412">
    <property type="entry name" value="HAD-like_sf"/>
</dbReference>
<accession>A0ABT3GIP5</accession>
<dbReference type="InterPro" id="IPR036163">
    <property type="entry name" value="HMA_dom_sf"/>
</dbReference>
<feature type="transmembrane region" description="Helical" evidence="12">
    <location>
        <begin position="255"/>
        <end position="274"/>
    </location>
</feature>
<feature type="transmembrane region" description="Helical" evidence="12">
    <location>
        <begin position="164"/>
        <end position="183"/>
    </location>
</feature>
<dbReference type="PROSITE" id="PS00154">
    <property type="entry name" value="ATPASE_E1_E2"/>
    <property type="match status" value="1"/>
</dbReference>
<dbReference type="NCBIfam" id="TIGR01494">
    <property type="entry name" value="ATPase_P-type"/>
    <property type="match status" value="1"/>
</dbReference>
<dbReference type="EMBL" id="JAPDDT010000004">
    <property type="protein sequence ID" value="MCW1923369.1"/>
    <property type="molecule type" value="Genomic_DNA"/>
</dbReference>
<dbReference type="Gene3D" id="2.70.150.10">
    <property type="entry name" value="Calcium-transporting ATPase, cytoplasmic transduction domain A"/>
    <property type="match status" value="1"/>
</dbReference>
<dbReference type="RefSeq" id="WP_264487474.1">
    <property type="nucleotide sequence ID" value="NZ_JAPDDT010000004.1"/>
</dbReference>
<evidence type="ECO:0000256" key="7">
    <source>
        <dbReference type="ARBA" id="ARBA00022842"/>
    </source>
</evidence>
<dbReference type="Gene3D" id="3.40.1110.10">
    <property type="entry name" value="Calcium-transporting ATPase, cytoplasmic domain N"/>
    <property type="match status" value="2"/>
</dbReference>
<evidence type="ECO:0000256" key="8">
    <source>
        <dbReference type="ARBA" id="ARBA00022967"/>
    </source>
</evidence>
<comment type="caution">
    <text evidence="15">The sequence shown here is derived from an EMBL/GenBank/DDBJ whole genome shotgun (WGS) entry which is preliminary data.</text>
</comment>
<dbReference type="Pfam" id="PF12156">
    <property type="entry name" value="ATPase-cat_bd"/>
    <property type="match status" value="1"/>
</dbReference>
<dbReference type="InterPro" id="IPR018303">
    <property type="entry name" value="ATPase_P-typ_P_site"/>
</dbReference>
<keyword evidence="16" id="KW-1185">Reference proteome</keyword>
<evidence type="ECO:0000256" key="9">
    <source>
        <dbReference type="ARBA" id="ARBA00022989"/>
    </source>
</evidence>
<feature type="transmembrane region" description="Helical" evidence="12">
    <location>
        <begin position="742"/>
        <end position="761"/>
    </location>
</feature>
<keyword evidence="10" id="KW-0406">Ion transport</keyword>
<evidence type="ECO:0000256" key="2">
    <source>
        <dbReference type="ARBA" id="ARBA00022448"/>
    </source>
</evidence>
<comment type="subcellular location">
    <subcellularLocation>
        <location evidence="1">Cell membrane</location>
        <topology evidence="1">Multi-pass membrane protein</topology>
    </subcellularLocation>
</comment>
<evidence type="ECO:0000256" key="4">
    <source>
        <dbReference type="ARBA" id="ARBA00022553"/>
    </source>
</evidence>
<evidence type="ECO:0000256" key="1">
    <source>
        <dbReference type="ARBA" id="ARBA00004651"/>
    </source>
</evidence>
<protein>
    <submittedName>
        <fullName evidence="15">Heavy metal translocating P-type ATPase metal-binding domain-containing protein</fullName>
    </submittedName>
</protein>
<dbReference type="InterPro" id="IPR023299">
    <property type="entry name" value="ATPase_P-typ_cyto_dom_N"/>
</dbReference>
<dbReference type="SUPFAM" id="SSF81665">
    <property type="entry name" value="Calcium ATPase, transmembrane domain M"/>
    <property type="match status" value="1"/>
</dbReference>
<evidence type="ECO:0000256" key="11">
    <source>
        <dbReference type="ARBA" id="ARBA00023136"/>
    </source>
</evidence>
<dbReference type="Pfam" id="PF00122">
    <property type="entry name" value="E1-E2_ATPase"/>
    <property type="match status" value="1"/>
</dbReference>
<gene>
    <name evidence="15" type="ORF">OKA05_12460</name>
</gene>
<dbReference type="InterPro" id="IPR023214">
    <property type="entry name" value="HAD_sf"/>
</dbReference>
<feature type="transmembrane region" description="Helical" evidence="12">
    <location>
        <begin position="426"/>
        <end position="450"/>
    </location>
</feature>
<dbReference type="Gene3D" id="1.20.1110.10">
    <property type="entry name" value="Calcium-transporting ATPase, transmembrane domain"/>
    <property type="match status" value="1"/>
</dbReference>
<evidence type="ECO:0000256" key="6">
    <source>
        <dbReference type="ARBA" id="ARBA00022723"/>
    </source>
</evidence>
<dbReference type="CDD" id="cd00371">
    <property type="entry name" value="HMA"/>
    <property type="match status" value="1"/>
</dbReference>
<keyword evidence="4" id="KW-0597">Phosphoprotein</keyword>
<keyword evidence="11 12" id="KW-0472">Membrane</keyword>